<dbReference type="PANTHER" id="PTHR24353:SF37">
    <property type="entry name" value="CAMP-DEPENDENT PROTEIN KINASE CATALYTIC SUBUNIT PRKX"/>
    <property type="match status" value="1"/>
</dbReference>
<evidence type="ECO:0000256" key="13">
    <source>
        <dbReference type="ARBA" id="ARBA00047298"/>
    </source>
</evidence>
<feature type="domain" description="Cyclic nucleotide-binding" evidence="17">
    <location>
        <begin position="81"/>
        <end position="187"/>
    </location>
</feature>
<dbReference type="Gene3D" id="3.30.200.20">
    <property type="entry name" value="Phosphorylase Kinase, domain 1"/>
    <property type="match status" value="2"/>
</dbReference>
<dbReference type="SUPFAM" id="SSF56112">
    <property type="entry name" value="Protein kinase-like (PK-like)"/>
    <property type="match status" value="1"/>
</dbReference>
<dbReference type="Pfam" id="PF00027">
    <property type="entry name" value="cNMP_binding"/>
    <property type="match status" value="4"/>
</dbReference>
<evidence type="ECO:0000256" key="10">
    <source>
        <dbReference type="ARBA" id="ARBA00022840"/>
    </source>
</evidence>
<dbReference type="InterPro" id="IPR018488">
    <property type="entry name" value="cNMP-bd_CS"/>
</dbReference>
<feature type="binding site" evidence="15">
    <location>
        <position position="598"/>
    </location>
    <ligand>
        <name>ATP</name>
        <dbReference type="ChEBI" id="CHEBI:30616"/>
    </ligand>
</feature>
<dbReference type="PROSITE" id="PS51285">
    <property type="entry name" value="AGC_KINASE_CTER"/>
    <property type="match status" value="1"/>
</dbReference>
<sequence length="1071" mass="118381">MGCVTSKATQTQDDSVKPEIRNIMPTDSEITAPAKPPVMMKGRAAIAAEAVTPGADVVIPDIPKSEIVLRLLEAATKDNLLFDMLPAQSKLAIFNSMTPLECPEGTDIIVQGDKDARTFYVLETGSCDVYINIGKDLADGMKKVHRYAAASGFGELALLYSAPRAATVRASSPCKLWVMDRAVYNVIKMEATQSTAAQKCKLLNAVPLLSVLSQEHRDLLADALDTLDFQDGQPIFRQGDIGNQFYIIKSGKVLIIKGPDTKPLAELREGQFFGERSLIRDDPRAADVIAKGKVTMYVLTRKAFEGLLGPYEDMWKFEVLRKVPILFALNETQLFELARCMTSHRLKAGQTVFRQGDPGDVFYVIEEGTFTIFKVEGQELARVSKGSCFGELALLRQDKRAATVKAVSDAQVLALHRDDFNKLLGNLADIRHVWRFEALHKVPLLAPLTIAQRSQLCPAMKQIHVPAGTTIVKRGEPGDTFCIVESGTCSVLGDDGQEVAKLGPTMWFGETSLLKREPRPNNVVSETAVDLLLLDRTDLNTILGPLQAILDAQTANFGPTSVKKKVALADLQKIKVLGQGAFGQVMLVKHAQQHYALKILSKQQIITQGLQDHVKREAQIMMECDFPFLVNLVASFKDAERVYLLLECVMGGEFFTYLQARRHLPPILTLGSRFAVALQGIEQIVTDPVKSANPLRIAIPDFPTNLTIARSFRPQPFGSLSKPPSRLCGEECPLDMEIVIGRIATIQMEFHGQHEDLSDLQPMLIEHQMWDASGASSQQGSKGPSKTEQQLFFEAGLQATWLQPAPIPHFHFGNDMSLNQQAISTPSISRDDHLSLVGYKPICCLQTRTAPLKEDQARFYAASVVLGLEYLQDRKILWRDLKPENLLLGIDGYLKLADFGFAKKLAANQKTYTLCGTPEYLAPELVSQSGHTAAVDWWAVGVLIFEMVAGSPPFYMEDRVAMFKRITRVKYACPPTFSPALQDLVKQLLMHNPLQRLGMQKGGAADVKAHPWFAGFDWDAFAAKKIKPPFIPRVASPEDTRNFAQRADFDEHPAVAGGRTRYVSTGVFSDF</sequence>
<dbReference type="Proteomes" id="UP001438707">
    <property type="component" value="Unassembled WGS sequence"/>
</dbReference>
<dbReference type="GO" id="GO:0004692">
    <property type="term" value="F:cGMP-dependent protein kinase activity"/>
    <property type="evidence" value="ECO:0007669"/>
    <property type="project" value="UniProtKB-EC"/>
</dbReference>
<name>A0AAW1QXQ9_9CHLO</name>
<feature type="domain" description="AGC-kinase C-terminal" evidence="18">
    <location>
        <begin position="1014"/>
        <end position="1071"/>
    </location>
</feature>
<evidence type="ECO:0000259" key="16">
    <source>
        <dbReference type="PROSITE" id="PS50011"/>
    </source>
</evidence>
<dbReference type="PROSITE" id="PS50011">
    <property type="entry name" value="PROTEIN_KINASE_DOM"/>
    <property type="match status" value="1"/>
</dbReference>
<keyword evidence="7" id="KW-0479">Metal-binding</keyword>
<evidence type="ECO:0000256" key="5">
    <source>
        <dbReference type="ARBA" id="ARBA00022527"/>
    </source>
</evidence>
<comment type="cofactor">
    <cofactor evidence="1">
        <name>Mg(2+)</name>
        <dbReference type="ChEBI" id="CHEBI:18420"/>
    </cofactor>
</comment>
<evidence type="ECO:0000256" key="11">
    <source>
        <dbReference type="ARBA" id="ARBA00022842"/>
    </source>
</evidence>
<accession>A0AAW1QXQ9</accession>
<dbReference type="InterPro" id="IPR000961">
    <property type="entry name" value="AGC-kinase_C"/>
</dbReference>
<dbReference type="EC" id="2.7.11.12" evidence="3"/>
<keyword evidence="11" id="KW-0460">Magnesium</keyword>
<dbReference type="SMART" id="SM00100">
    <property type="entry name" value="cNMP"/>
    <property type="match status" value="4"/>
</dbReference>
<dbReference type="InterPro" id="IPR000719">
    <property type="entry name" value="Prot_kinase_dom"/>
</dbReference>
<dbReference type="GO" id="GO:0004691">
    <property type="term" value="F:cAMP-dependent protein kinase activity"/>
    <property type="evidence" value="ECO:0007669"/>
    <property type="project" value="TreeGrafter"/>
</dbReference>
<keyword evidence="10 15" id="KW-0067">ATP-binding</keyword>
<evidence type="ECO:0000256" key="15">
    <source>
        <dbReference type="PROSITE-ProRule" id="PRU10141"/>
    </source>
</evidence>
<keyword evidence="4" id="KW-0963">Cytoplasm</keyword>
<dbReference type="InterPro" id="IPR000595">
    <property type="entry name" value="cNMP-bd_dom"/>
</dbReference>
<feature type="domain" description="Cyclic nucleotide-binding" evidence="17">
    <location>
        <begin position="325"/>
        <end position="432"/>
    </location>
</feature>
<keyword evidence="8 15" id="KW-0547">Nucleotide-binding</keyword>
<dbReference type="SUPFAM" id="SSF51206">
    <property type="entry name" value="cAMP-binding domain-like"/>
    <property type="match status" value="4"/>
</dbReference>
<evidence type="ECO:0000256" key="3">
    <source>
        <dbReference type="ARBA" id="ARBA00012428"/>
    </source>
</evidence>
<evidence type="ECO:0000256" key="12">
    <source>
        <dbReference type="ARBA" id="ARBA00024113"/>
    </source>
</evidence>
<dbReference type="SMART" id="SM00220">
    <property type="entry name" value="S_TKc"/>
    <property type="match status" value="1"/>
</dbReference>
<dbReference type="EMBL" id="JALJOS010000022">
    <property type="protein sequence ID" value="KAK9826063.1"/>
    <property type="molecule type" value="Genomic_DNA"/>
</dbReference>
<dbReference type="PROSITE" id="PS00889">
    <property type="entry name" value="CNMP_BINDING_2"/>
    <property type="match status" value="3"/>
</dbReference>
<evidence type="ECO:0000256" key="4">
    <source>
        <dbReference type="ARBA" id="ARBA00022490"/>
    </source>
</evidence>
<dbReference type="PANTHER" id="PTHR24353">
    <property type="entry name" value="CYCLIC NUCLEOTIDE-DEPENDENT PROTEIN KINASE"/>
    <property type="match status" value="1"/>
</dbReference>
<keyword evidence="6" id="KW-0808">Transferase</keyword>
<feature type="domain" description="Cyclic nucleotide-binding" evidence="17">
    <location>
        <begin position="208"/>
        <end position="310"/>
    </location>
</feature>
<organism evidence="19 20">
    <name type="scientific">Apatococcus lobatus</name>
    <dbReference type="NCBI Taxonomy" id="904363"/>
    <lineage>
        <taxon>Eukaryota</taxon>
        <taxon>Viridiplantae</taxon>
        <taxon>Chlorophyta</taxon>
        <taxon>core chlorophytes</taxon>
        <taxon>Trebouxiophyceae</taxon>
        <taxon>Chlorellales</taxon>
        <taxon>Chlorellaceae</taxon>
        <taxon>Apatococcus</taxon>
    </lineage>
</organism>
<evidence type="ECO:0000256" key="2">
    <source>
        <dbReference type="ARBA" id="ARBA00006352"/>
    </source>
</evidence>
<protein>
    <recommendedName>
        <fullName evidence="12">cGMP-dependent protein kinase</fullName>
        <ecNumber evidence="3">2.7.11.12</ecNumber>
    </recommendedName>
</protein>
<reference evidence="19 20" key="1">
    <citation type="journal article" date="2024" name="Nat. Commun.">
        <title>Phylogenomics reveals the evolutionary origins of lichenization in chlorophyte algae.</title>
        <authorList>
            <person name="Puginier C."/>
            <person name="Libourel C."/>
            <person name="Otte J."/>
            <person name="Skaloud P."/>
            <person name="Haon M."/>
            <person name="Grisel S."/>
            <person name="Petersen M."/>
            <person name="Berrin J.G."/>
            <person name="Delaux P.M."/>
            <person name="Dal Grande F."/>
            <person name="Keller J."/>
        </authorList>
    </citation>
    <scope>NUCLEOTIDE SEQUENCE [LARGE SCALE GENOMIC DNA]</scope>
    <source>
        <strain evidence="19 20">SAG 2145</strain>
    </source>
</reference>
<proteinExistence type="inferred from homology"/>
<dbReference type="SMART" id="SM00133">
    <property type="entry name" value="S_TK_X"/>
    <property type="match status" value="1"/>
</dbReference>
<dbReference type="Gene3D" id="1.10.510.10">
    <property type="entry name" value="Transferase(Phosphotransferase) domain 1"/>
    <property type="match status" value="1"/>
</dbReference>
<evidence type="ECO:0000256" key="6">
    <source>
        <dbReference type="ARBA" id="ARBA00022679"/>
    </source>
</evidence>
<evidence type="ECO:0000256" key="1">
    <source>
        <dbReference type="ARBA" id="ARBA00001946"/>
    </source>
</evidence>
<evidence type="ECO:0000256" key="8">
    <source>
        <dbReference type="ARBA" id="ARBA00022741"/>
    </source>
</evidence>
<dbReference type="GO" id="GO:0046872">
    <property type="term" value="F:metal ion binding"/>
    <property type="evidence" value="ECO:0007669"/>
    <property type="project" value="UniProtKB-KW"/>
</dbReference>
<dbReference type="InterPro" id="IPR011009">
    <property type="entry name" value="Kinase-like_dom_sf"/>
</dbReference>
<evidence type="ECO:0000256" key="7">
    <source>
        <dbReference type="ARBA" id="ARBA00022723"/>
    </source>
</evidence>
<evidence type="ECO:0000259" key="17">
    <source>
        <dbReference type="PROSITE" id="PS50042"/>
    </source>
</evidence>
<dbReference type="InterPro" id="IPR014710">
    <property type="entry name" value="RmlC-like_jellyroll"/>
</dbReference>
<comment type="catalytic activity">
    <reaction evidence="13">
        <text>L-threonyl-[protein] + ATP = O-phospho-L-threonyl-[protein] + ADP + H(+)</text>
        <dbReference type="Rhea" id="RHEA:46608"/>
        <dbReference type="Rhea" id="RHEA-COMP:11060"/>
        <dbReference type="Rhea" id="RHEA-COMP:11605"/>
        <dbReference type="ChEBI" id="CHEBI:15378"/>
        <dbReference type="ChEBI" id="CHEBI:30013"/>
        <dbReference type="ChEBI" id="CHEBI:30616"/>
        <dbReference type="ChEBI" id="CHEBI:61977"/>
        <dbReference type="ChEBI" id="CHEBI:456216"/>
        <dbReference type="EC" id="2.7.11.12"/>
    </reaction>
</comment>
<dbReference type="GO" id="GO:0005524">
    <property type="term" value="F:ATP binding"/>
    <property type="evidence" value="ECO:0007669"/>
    <property type="project" value="UniProtKB-UniRule"/>
</dbReference>
<dbReference type="PRINTS" id="PR00103">
    <property type="entry name" value="CAMPKINASE"/>
</dbReference>
<dbReference type="GO" id="GO:0005952">
    <property type="term" value="C:cAMP-dependent protein kinase complex"/>
    <property type="evidence" value="ECO:0007669"/>
    <property type="project" value="TreeGrafter"/>
</dbReference>
<evidence type="ECO:0000259" key="18">
    <source>
        <dbReference type="PROSITE" id="PS51285"/>
    </source>
</evidence>
<comment type="caution">
    <text evidence="19">The sequence shown here is derived from an EMBL/GenBank/DDBJ whole genome shotgun (WGS) entry which is preliminary data.</text>
</comment>
<comment type="similarity">
    <text evidence="2">Belongs to the protein kinase superfamily. AGC Ser/Thr protein kinase family. cGMP subfamily.</text>
</comment>
<keyword evidence="20" id="KW-1185">Reference proteome</keyword>
<dbReference type="PROSITE" id="PS00107">
    <property type="entry name" value="PROTEIN_KINASE_ATP"/>
    <property type="match status" value="1"/>
</dbReference>
<dbReference type="Gene3D" id="2.60.120.10">
    <property type="entry name" value="Jelly Rolls"/>
    <property type="match status" value="4"/>
</dbReference>
<dbReference type="FunFam" id="1.10.510.10:FF:000210">
    <property type="entry name" value="Non-specific serine/threonine protein kinase"/>
    <property type="match status" value="1"/>
</dbReference>
<dbReference type="AlphaFoldDB" id="A0AAW1QXQ9"/>
<keyword evidence="5" id="KW-0723">Serine/threonine-protein kinase</keyword>
<dbReference type="CDD" id="cd00038">
    <property type="entry name" value="CAP_ED"/>
    <property type="match status" value="4"/>
</dbReference>
<evidence type="ECO:0000313" key="19">
    <source>
        <dbReference type="EMBL" id="KAK9826063.1"/>
    </source>
</evidence>
<comment type="catalytic activity">
    <reaction evidence="14">
        <text>L-seryl-[protein] + ATP = O-phospho-L-seryl-[protein] + ADP + H(+)</text>
        <dbReference type="Rhea" id="RHEA:17989"/>
        <dbReference type="Rhea" id="RHEA-COMP:9863"/>
        <dbReference type="Rhea" id="RHEA-COMP:11604"/>
        <dbReference type="ChEBI" id="CHEBI:15378"/>
        <dbReference type="ChEBI" id="CHEBI:29999"/>
        <dbReference type="ChEBI" id="CHEBI:30616"/>
        <dbReference type="ChEBI" id="CHEBI:83421"/>
        <dbReference type="ChEBI" id="CHEBI:456216"/>
        <dbReference type="EC" id="2.7.11.12"/>
    </reaction>
</comment>
<evidence type="ECO:0000256" key="9">
    <source>
        <dbReference type="ARBA" id="ARBA00022777"/>
    </source>
</evidence>
<dbReference type="InterPro" id="IPR018490">
    <property type="entry name" value="cNMP-bd_dom_sf"/>
</dbReference>
<feature type="domain" description="Protein kinase" evidence="16">
    <location>
        <begin position="571"/>
        <end position="1013"/>
    </location>
</feature>
<evidence type="ECO:0000313" key="20">
    <source>
        <dbReference type="Proteomes" id="UP001438707"/>
    </source>
</evidence>
<dbReference type="PROSITE" id="PS50042">
    <property type="entry name" value="CNMP_BINDING_3"/>
    <property type="match status" value="4"/>
</dbReference>
<feature type="domain" description="Cyclic nucleotide-binding" evidence="17">
    <location>
        <begin position="444"/>
        <end position="560"/>
    </location>
</feature>
<dbReference type="Pfam" id="PF00069">
    <property type="entry name" value="Pkinase"/>
    <property type="match status" value="2"/>
</dbReference>
<gene>
    <name evidence="19" type="ORF">WJX74_009291</name>
</gene>
<evidence type="ECO:0000256" key="14">
    <source>
        <dbReference type="ARBA" id="ARBA00047462"/>
    </source>
</evidence>
<keyword evidence="9" id="KW-0418">Kinase</keyword>
<dbReference type="InterPro" id="IPR017441">
    <property type="entry name" value="Protein_kinase_ATP_BS"/>
</dbReference>